<dbReference type="Proteomes" id="UP001652625">
    <property type="component" value="Chromosome 12"/>
</dbReference>
<reference evidence="3" key="1">
    <citation type="submission" date="2025-08" db="UniProtKB">
        <authorList>
            <consortium name="RefSeq"/>
        </authorList>
    </citation>
    <scope>IDENTIFICATION</scope>
</reference>
<protein>
    <submittedName>
        <fullName evidence="3">Uncharacterized protein LOC105845520</fullName>
    </submittedName>
</protein>
<feature type="transmembrane region" description="Helical" evidence="1">
    <location>
        <begin position="6"/>
        <end position="26"/>
    </location>
</feature>
<evidence type="ECO:0000313" key="3">
    <source>
        <dbReference type="RefSeq" id="XP_065668597.1"/>
    </source>
</evidence>
<evidence type="ECO:0000256" key="1">
    <source>
        <dbReference type="SAM" id="Phobius"/>
    </source>
</evidence>
<organism evidence="2 3">
    <name type="scientific">Hydra vulgaris</name>
    <name type="common">Hydra</name>
    <name type="synonym">Hydra attenuata</name>
    <dbReference type="NCBI Taxonomy" id="6087"/>
    <lineage>
        <taxon>Eukaryota</taxon>
        <taxon>Metazoa</taxon>
        <taxon>Cnidaria</taxon>
        <taxon>Hydrozoa</taxon>
        <taxon>Hydroidolina</taxon>
        <taxon>Anthoathecata</taxon>
        <taxon>Aplanulata</taxon>
        <taxon>Hydridae</taxon>
        <taxon>Hydra</taxon>
    </lineage>
</organism>
<dbReference type="GeneID" id="105845520"/>
<sequence>MKENKVTLILSMLLFAVSAITIWSLVRGKRNIFQTNNVFTIFNDNAGENSETYLAKNLIKSTPNMEKQNKTIDDNNTLFVHANDALFKNNQHLFSHYYEVPTLSTDDTKKNKSKILNILSSPDNILNEFTCELKSCSSANKLFKDMANVISGILKLPTVTQLKCKMGKLAAAEENSKPLPDNCLYATSESFLSLPNWNNIEKLEIRVALKIYLSILNEIQSSLLPMSTNESLIKTRINYFEEILSVKNNLNNFIKKMLYVSTELSSCACSSLDDLKESSKVYTQSYQQLISKFSHSKSAFVTLKQLETTFRKIEYEFWKRQQDFIMAC</sequence>
<keyword evidence="1" id="KW-0472">Membrane</keyword>
<keyword evidence="1" id="KW-0812">Transmembrane</keyword>
<evidence type="ECO:0000313" key="2">
    <source>
        <dbReference type="Proteomes" id="UP001652625"/>
    </source>
</evidence>
<keyword evidence="2" id="KW-1185">Reference proteome</keyword>
<proteinExistence type="predicted"/>
<name>A0ABM4D2V9_HYDVU</name>
<keyword evidence="1" id="KW-1133">Transmembrane helix</keyword>
<accession>A0ABM4D2V9</accession>
<gene>
    <name evidence="3" type="primary">LOC105845520</name>
</gene>
<dbReference type="RefSeq" id="XP_065668597.1">
    <property type="nucleotide sequence ID" value="XM_065812525.1"/>
</dbReference>